<dbReference type="OrthoDB" id="1699231at2759"/>
<accession>A0A4S4LSM4</accession>
<evidence type="ECO:0000259" key="8">
    <source>
        <dbReference type="Pfam" id="PF01699"/>
    </source>
</evidence>
<evidence type="ECO:0000256" key="7">
    <source>
        <dbReference type="SAM" id="Phobius"/>
    </source>
</evidence>
<feature type="transmembrane region" description="Helical" evidence="7">
    <location>
        <begin position="257"/>
        <end position="275"/>
    </location>
</feature>
<dbReference type="EMBL" id="SGPL01000382">
    <property type="protein sequence ID" value="THH13160.1"/>
    <property type="molecule type" value="Genomic_DNA"/>
</dbReference>
<evidence type="ECO:0000256" key="3">
    <source>
        <dbReference type="ARBA" id="ARBA00022692"/>
    </source>
</evidence>
<dbReference type="GO" id="GO:0000329">
    <property type="term" value="C:fungal-type vacuole membrane"/>
    <property type="evidence" value="ECO:0007669"/>
    <property type="project" value="TreeGrafter"/>
</dbReference>
<dbReference type="Pfam" id="PF01699">
    <property type="entry name" value="Na_Ca_ex"/>
    <property type="match status" value="1"/>
</dbReference>
<keyword evidence="6 7" id="KW-0472">Membrane</keyword>
<keyword evidence="4 7" id="KW-1133">Transmembrane helix</keyword>
<evidence type="ECO:0000256" key="5">
    <source>
        <dbReference type="ARBA" id="ARBA00023065"/>
    </source>
</evidence>
<dbReference type="PANTHER" id="PTHR31503">
    <property type="entry name" value="VACUOLAR CALCIUM ION TRANSPORTER"/>
    <property type="match status" value="1"/>
</dbReference>
<comment type="subcellular location">
    <subcellularLocation>
        <location evidence="1">Endomembrane system</location>
        <topology evidence="1">Multi-pass membrane protein</topology>
    </subcellularLocation>
</comment>
<comment type="caution">
    <text evidence="9">The sequence shown here is derived from an EMBL/GenBank/DDBJ whole genome shotgun (WGS) entry which is preliminary data.</text>
</comment>
<evidence type="ECO:0000256" key="1">
    <source>
        <dbReference type="ARBA" id="ARBA00004127"/>
    </source>
</evidence>
<evidence type="ECO:0000256" key="2">
    <source>
        <dbReference type="ARBA" id="ARBA00022448"/>
    </source>
</evidence>
<evidence type="ECO:0000256" key="6">
    <source>
        <dbReference type="ARBA" id="ARBA00023136"/>
    </source>
</evidence>
<feature type="transmembrane region" description="Helical" evidence="7">
    <location>
        <begin position="303"/>
        <end position="322"/>
    </location>
</feature>
<feature type="domain" description="Sodium/calcium exchanger membrane region" evidence="8">
    <location>
        <begin position="155"/>
        <end position="318"/>
    </location>
</feature>
<dbReference type="GO" id="GO:0012505">
    <property type="term" value="C:endomembrane system"/>
    <property type="evidence" value="ECO:0007669"/>
    <property type="project" value="UniProtKB-SubCell"/>
</dbReference>
<dbReference type="InterPro" id="IPR004713">
    <property type="entry name" value="CaH_exchang"/>
</dbReference>
<feature type="transmembrane region" description="Helical" evidence="7">
    <location>
        <begin position="436"/>
        <end position="456"/>
    </location>
</feature>
<feature type="transmembrane region" description="Helical" evidence="7">
    <location>
        <begin position="213"/>
        <end position="236"/>
    </location>
</feature>
<organism evidence="9 10">
    <name type="scientific">Bondarzewia mesenterica</name>
    <dbReference type="NCBI Taxonomy" id="1095465"/>
    <lineage>
        <taxon>Eukaryota</taxon>
        <taxon>Fungi</taxon>
        <taxon>Dikarya</taxon>
        <taxon>Basidiomycota</taxon>
        <taxon>Agaricomycotina</taxon>
        <taxon>Agaricomycetes</taxon>
        <taxon>Russulales</taxon>
        <taxon>Bondarzewiaceae</taxon>
        <taxon>Bondarzewia</taxon>
    </lineage>
</organism>
<evidence type="ECO:0000313" key="10">
    <source>
        <dbReference type="Proteomes" id="UP000310158"/>
    </source>
</evidence>
<keyword evidence="5" id="KW-0406">Ion transport</keyword>
<feature type="transmembrane region" description="Helical" evidence="7">
    <location>
        <begin position="359"/>
        <end position="380"/>
    </location>
</feature>
<sequence length="482" mass="52122">MPSSQASKPKATTEATNDDLEAISQPGADFRHQLSPVIRALEWAAIASRRTLYLLIKVPGLRLVSQSLDRAENGISSSSSIGPNHVSSSDPIGMQAETGGKERFWARLKGRGRKKVGWGHSAKAIALSSWLNILLIFVPFAFAARFHRAWGHGAAFAFAFLSIIPLEKLFDWGGEQLALYCGVDIGDLIVITLNNAVEATLAIILLLKCELKLLQSTIAGVVLLHLLLVPGTAFLIGGARIWEQKLQPTRTQLNHTLLTLGVLALVIPAAFFAALDPGVSINAGGESTGGIIDDTLRGDFLRFSRGFAIILLFVYLCSRFYLHDPPGEDNAIRPPSNAPKEAIEREMELANAEPEVNPWACIILLTVTVAIMAVMAEFLVESIEFVREQGNIQEEVPGAHEGGLAHSLNADLYEVTTLIGSCFLVNYITADAKTNWVEGIIMISFYLMIGLSAWYYTGQPEISIMAACENIQEALASGVGAG</sequence>
<name>A0A4S4LSM4_9AGAM</name>
<dbReference type="GO" id="GO:0006874">
    <property type="term" value="P:intracellular calcium ion homeostasis"/>
    <property type="evidence" value="ECO:0007669"/>
    <property type="project" value="TreeGrafter"/>
</dbReference>
<dbReference type="InterPro" id="IPR004837">
    <property type="entry name" value="NaCa_Exmemb"/>
</dbReference>
<protein>
    <recommendedName>
        <fullName evidence="8">Sodium/calcium exchanger membrane region domain-containing protein</fullName>
    </recommendedName>
</protein>
<feature type="transmembrane region" description="Helical" evidence="7">
    <location>
        <begin position="178"/>
        <end position="207"/>
    </location>
</feature>
<dbReference type="PANTHER" id="PTHR31503:SF20">
    <property type="entry name" value="CA(2+)_H(+) EXCHANGER, PUTATIVE (EUROFUNG)-RELATED"/>
    <property type="match status" value="1"/>
</dbReference>
<gene>
    <name evidence="9" type="ORF">EW146_g7031</name>
</gene>
<feature type="transmembrane region" description="Helical" evidence="7">
    <location>
        <begin position="124"/>
        <end position="143"/>
    </location>
</feature>
<proteinExistence type="predicted"/>
<keyword evidence="2" id="KW-0813">Transport</keyword>
<evidence type="ECO:0000256" key="4">
    <source>
        <dbReference type="ARBA" id="ARBA00022989"/>
    </source>
</evidence>
<dbReference type="GO" id="GO:0015369">
    <property type="term" value="F:calcium:proton antiporter activity"/>
    <property type="evidence" value="ECO:0007669"/>
    <property type="project" value="TreeGrafter"/>
</dbReference>
<keyword evidence="3 7" id="KW-0812">Transmembrane</keyword>
<evidence type="ECO:0000313" key="9">
    <source>
        <dbReference type="EMBL" id="THH13160.1"/>
    </source>
</evidence>
<reference evidence="9 10" key="1">
    <citation type="submission" date="2019-02" db="EMBL/GenBank/DDBJ databases">
        <title>Genome sequencing of the rare red list fungi Bondarzewia mesenterica.</title>
        <authorList>
            <person name="Buettner E."/>
            <person name="Kellner H."/>
        </authorList>
    </citation>
    <scope>NUCLEOTIDE SEQUENCE [LARGE SCALE GENOMIC DNA]</scope>
    <source>
        <strain evidence="9 10">DSM 108281</strain>
    </source>
</reference>
<dbReference type="Proteomes" id="UP000310158">
    <property type="component" value="Unassembled WGS sequence"/>
</dbReference>
<dbReference type="AlphaFoldDB" id="A0A4S4LSM4"/>
<keyword evidence="10" id="KW-1185">Reference proteome</keyword>